<keyword evidence="2" id="KW-1133">Transmembrane helix</keyword>
<feature type="region of interest" description="Disordered" evidence="1">
    <location>
        <begin position="1"/>
        <end position="25"/>
    </location>
</feature>
<name>A0A221SVH9_9DEIO</name>
<reference evidence="3 4" key="1">
    <citation type="submission" date="2017-05" db="EMBL/GenBank/DDBJ databases">
        <title>The complete genome sequence of Deinococcus ficus isolated from the rhizosphere of the Ficus religiosa L. in Taiwan.</title>
        <authorList>
            <person name="Wu K.-M."/>
            <person name="Liao T.-L."/>
            <person name="Liu Y.-M."/>
            <person name="Young C.-C."/>
            <person name="Tsai S.-F."/>
        </authorList>
    </citation>
    <scope>NUCLEOTIDE SEQUENCE [LARGE SCALE GENOMIC DNA]</scope>
    <source>
        <strain evidence="3 4">CC-FR2-10</strain>
    </source>
</reference>
<feature type="transmembrane region" description="Helical" evidence="2">
    <location>
        <begin position="58"/>
        <end position="76"/>
    </location>
</feature>
<dbReference type="AlphaFoldDB" id="A0A221SVH9"/>
<dbReference type="STRING" id="317577.GCA_000419625_02729"/>
<dbReference type="Proteomes" id="UP000259030">
    <property type="component" value="Chromosome"/>
</dbReference>
<feature type="transmembrane region" description="Helical" evidence="2">
    <location>
        <begin position="211"/>
        <end position="228"/>
    </location>
</feature>
<keyword evidence="4" id="KW-1185">Reference proteome</keyword>
<dbReference type="Pfam" id="PF06772">
    <property type="entry name" value="LtrA"/>
    <property type="match status" value="1"/>
</dbReference>
<evidence type="ECO:0000313" key="4">
    <source>
        <dbReference type="Proteomes" id="UP000259030"/>
    </source>
</evidence>
<dbReference type="EMBL" id="CP021081">
    <property type="protein sequence ID" value="ASN80611.1"/>
    <property type="molecule type" value="Genomic_DNA"/>
</dbReference>
<feature type="transmembrane region" description="Helical" evidence="2">
    <location>
        <begin position="317"/>
        <end position="338"/>
    </location>
</feature>
<dbReference type="RefSeq" id="WP_027462510.1">
    <property type="nucleotide sequence ID" value="NZ_CP021081.1"/>
</dbReference>
<dbReference type="KEGG" id="dfc:DFI_06005"/>
<feature type="region of interest" description="Disordered" evidence="1">
    <location>
        <begin position="408"/>
        <end position="450"/>
    </location>
</feature>
<feature type="compositionally biased region" description="Acidic residues" evidence="1">
    <location>
        <begin position="417"/>
        <end position="429"/>
    </location>
</feature>
<sequence length="450" mass="47817">MTAGQPDDVTLQEGQVPPSQEQGGHGEQKVTWLELFYDLIFVVAFDQLAKRLGDAPQLAQLGVFTLLFGAVWWAWASNAVYASRYGNESRAYRWGTLAQLVTMSMIALTLRGDLVDTGRAFALAFGVNRVLQALQSLHAAREEGEAFPWRLAGSQGLAGGMWLASAALPGGSGGQLGLWGAALAVEVLTPVFTRAHAHARLPHEGHLPERVGLLQIIALGAIVTEVVTGGRKQALTWATLVPALAAILTVVGLWRLYFDQARALPLLAAHVEGQVGRMLSWLYGHLPFTLAVVMVGVGLGHGISDVDAKKDAVSQQWVAWPLAGALIALVGLRANSLIVTHRARLRDRSIWVMLLAAGAAAGLAALDLDTVQLHLLAAGITLLAAFLVATDPVTTRLGRLEEVVADRLEEGSAPDSLEPEVVEALQDEPDAARAEGTSGNPPTNSATRRS</sequence>
<dbReference type="PANTHER" id="PTHR36840">
    <property type="entry name" value="BLL5714 PROTEIN"/>
    <property type="match status" value="1"/>
</dbReference>
<feature type="compositionally biased region" description="Polar residues" evidence="1">
    <location>
        <begin position="437"/>
        <end position="450"/>
    </location>
</feature>
<evidence type="ECO:0000313" key="3">
    <source>
        <dbReference type="EMBL" id="ASN80611.1"/>
    </source>
</evidence>
<proteinExistence type="predicted"/>
<keyword evidence="2" id="KW-0472">Membrane</keyword>
<accession>A0A221SVH9</accession>
<organism evidence="3 4">
    <name type="scientific">Deinococcus ficus</name>
    <dbReference type="NCBI Taxonomy" id="317577"/>
    <lineage>
        <taxon>Bacteria</taxon>
        <taxon>Thermotogati</taxon>
        <taxon>Deinococcota</taxon>
        <taxon>Deinococci</taxon>
        <taxon>Deinococcales</taxon>
        <taxon>Deinococcaceae</taxon>
        <taxon>Deinococcus</taxon>
    </lineage>
</organism>
<feature type="transmembrane region" description="Helical" evidence="2">
    <location>
        <begin position="372"/>
        <end position="390"/>
    </location>
</feature>
<feature type="transmembrane region" description="Helical" evidence="2">
    <location>
        <begin position="278"/>
        <end position="297"/>
    </location>
</feature>
<dbReference type="InterPro" id="IPR010640">
    <property type="entry name" value="Low_temperature_requirement_A"/>
</dbReference>
<feature type="transmembrane region" description="Helical" evidence="2">
    <location>
        <begin position="234"/>
        <end position="257"/>
    </location>
</feature>
<dbReference type="PANTHER" id="PTHR36840:SF1">
    <property type="entry name" value="BLL5714 PROTEIN"/>
    <property type="match status" value="1"/>
</dbReference>
<keyword evidence="2" id="KW-0812">Transmembrane</keyword>
<protein>
    <submittedName>
        <fullName evidence="3">Low temperature requirement A</fullName>
    </submittedName>
</protein>
<gene>
    <name evidence="3" type="ORF">DFI_06005</name>
</gene>
<evidence type="ECO:0000256" key="1">
    <source>
        <dbReference type="SAM" id="MobiDB-lite"/>
    </source>
</evidence>
<evidence type="ECO:0000256" key="2">
    <source>
        <dbReference type="SAM" id="Phobius"/>
    </source>
</evidence>
<feature type="transmembrane region" description="Helical" evidence="2">
    <location>
        <begin position="350"/>
        <end position="366"/>
    </location>
</feature>